<dbReference type="NCBIfam" id="TIGR04565">
    <property type="entry name" value="OMP_myx_plus"/>
    <property type="match status" value="1"/>
</dbReference>
<dbReference type="Gene3D" id="2.40.160.20">
    <property type="match status" value="1"/>
</dbReference>
<dbReference type="RefSeq" id="WP_111335136.1">
    <property type="nucleotide sequence ID" value="NZ_CP030032.1"/>
</dbReference>
<keyword evidence="2" id="KW-1185">Reference proteome</keyword>
<dbReference type="OrthoDB" id="5495025at2"/>
<dbReference type="Proteomes" id="UP000249799">
    <property type="component" value="Chromosome"/>
</dbReference>
<dbReference type="KEGG" id="bsed:DN745_11925"/>
<proteinExistence type="predicted"/>
<protein>
    <submittedName>
        <fullName evidence="1">Uncharacterized protein</fullName>
    </submittedName>
</protein>
<organism evidence="1 2">
    <name type="scientific">Bradymonas sediminis</name>
    <dbReference type="NCBI Taxonomy" id="1548548"/>
    <lineage>
        <taxon>Bacteria</taxon>
        <taxon>Deltaproteobacteria</taxon>
        <taxon>Bradymonadales</taxon>
        <taxon>Bradymonadaceae</taxon>
        <taxon>Bradymonas</taxon>
    </lineage>
</organism>
<gene>
    <name evidence="1" type="ORF">DN745_11925</name>
</gene>
<reference evidence="1 2" key="1">
    <citation type="submission" date="2018-06" db="EMBL/GenBank/DDBJ databases">
        <title>Lujinxingia sediminis gen. nov. sp. nov., a new facultative anaerobic member of the class Deltaproteobacteria, and proposal of Lujinxingaceae fam. nov.</title>
        <authorList>
            <person name="Guo L.-Y."/>
            <person name="Li C.-M."/>
            <person name="Wang S."/>
            <person name="Du Z.-J."/>
        </authorList>
    </citation>
    <scope>NUCLEOTIDE SEQUENCE [LARGE SCALE GENOMIC DNA]</scope>
    <source>
        <strain evidence="1 2">FA350</strain>
    </source>
</reference>
<evidence type="ECO:0000313" key="2">
    <source>
        <dbReference type="Proteomes" id="UP000249799"/>
    </source>
</evidence>
<name>A0A2Z4FMV8_9DELT</name>
<accession>A0A2Z4FMV8</accession>
<evidence type="ECO:0000313" key="1">
    <source>
        <dbReference type="EMBL" id="AWV90008.1"/>
    </source>
</evidence>
<dbReference type="AlphaFoldDB" id="A0A2Z4FMV8"/>
<sequence>MMCQSLRRLFVALLVATATVASADVAFAQSERETARETGPVIRHKVLYRSTRFEMAPLVGMTLNDSYISNMMAGASLSYHLTNNWGLSLVGAYGVAQFDTELRTNTEAVLEQSAPDRLRRSSYSYIQWLAGAEVSYVPIVGKFSLFNSVIANYDIHVLGGFSFIGEEAEAAVEGEEVDPQLVGLRPAPMIGIGARLFLTDGISANLQVRDYLYNRTEVSTGTSNPEFTNNVMVSVGVSFFLPQGVKISR</sequence>
<dbReference type="EMBL" id="CP030032">
    <property type="protein sequence ID" value="AWV90008.1"/>
    <property type="molecule type" value="Genomic_DNA"/>
</dbReference>
<dbReference type="InterPro" id="IPR030820">
    <property type="entry name" value="OMP_myx_plus_Proteobacteria"/>
</dbReference>